<reference evidence="6" key="1">
    <citation type="submission" date="2016-06" db="UniProtKB">
        <authorList>
            <consortium name="WormBaseParasite"/>
        </authorList>
    </citation>
    <scope>IDENTIFICATION</scope>
</reference>
<reference evidence="4 5" key="2">
    <citation type="submission" date="2018-11" db="EMBL/GenBank/DDBJ databases">
        <authorList>
            <consortium name="Pathogen Informatics"/>
        </authorList>
    </citation>
    <scope>NUCLEOTIDE SEQUENCE [LARGE SCALE GENOMIC DNA]</scope>
</reference>
<evidence type="ECO:0000256" key="1">
    <source>
        <dbReference type="PROSITE-ProRule" id="PRU00290"/>
    </source>
</evidence>
<dbReference type="PANTHER" id="PTHR45701">
    <property type="entry name" value="SYNAPTOBREVIN FAMILY MEMBER"/>
    <property type="match status" value="1"/>
</dbReference>
<feature type="transmembrane region" description="Helical" evidence="2">
    <location>
        <begin position="150"/>
        <end position="170"/>
    </location>
</feature>
<dbReference type="PROSITE" id="PS00417">
    <property type="entry name" value="SYNAPTOBREVIN"/>
    <property type="match status" value="1"/>
</dbReference>
<proteinExistence type="predicted"/>
<dbReference type="InterPro" id="IPR042855">
    <property type="entry name" value="V_SNARE_CC"/>
</dbReference>
<keyword evidence="2" id="KW-1133">Transmembrane helix</keyword>
<dbReference type="Proteomes" id="UP000267606">
    <property type="component" value="Unassembled WGS sequence"/>
</dbReference>
<dbReference type="WBParaSite" id="OFLC_0000514701-mRNA-1">
    <property type="protein sequence ID" value="OFLC_0000514701-mRNA-1"/>
    <property type="gene ID" value="OFLC_0000514701"/>
</dbReference>
<dbReference type="AlphaFoldDB" id="A0A183HCD6"/>
<evidence type="ECO:0000313" key="4">
    <source>
        <dbReference type="EMBL" id="VDO42197.1"/>
    </source>
</evidence>
<gene>
    <name evidence="4" type="ORF">OFLC_LOCUS5147</name>
</gene>
<dbReference type="PRINTS" id="PR00219">
    <property type="entry name" value="SYNAPTOBREVN"/>
</dbReference>
<dbReference type="InterPro" id="IPR016444">
    <property type="entry name" value="Synaptobrevin/VAMP"/>
</dbReference>
<evidence type="ECO:0000313" key="5">
    <source>
        <dbReference type="Proteomes" id="UP000267606"/>
    </source>
</evidence>
<dbReference type="Pfam" id="PF00957">
    <property type="entry name" value="Synaptobrevin"/>
    <property type="match status" value="1"/>
</dbReference>
<dbReference type="SUPFAM" id="SSF58038">
    <property type="entry name" value="SNARE fusion complex"/>
    <property type="match status" value="1"/>
</dbReference>
<feature type="domain" description="V-SNARE coiled-coil homology" evidence="3">
    <location>
        <begin position="79"/>
        <end position="146"/>
    </location>
</feature>
<dbReference type="STRING" id="387005.A0A183HCD6"/>
<organism evidence="6">
    <name type="scientific">Onchocerca flexuosa</name>
    <dbReference type="NCBI Taxonomy" id="387005"/>
    <lineage>
        <taxon>Eukaryota</taxon>
        <taxon>Metazoa</taxon>
        <taxon>Ecdysozoa</taxon>
        <taxon>Nematoda</taxon>
        <taxon>Chromadorea</taxon>
        <taxon>Rhabditida</taxon>
        <taxon>Spirurina</taxon>
        <taxon>Spiruromorpha</taxon>
        <taxon>Filarioidea</taxon>
        <taxon>Onchocercidae</taxon>
        <taxon>Onchocerca</taxon>
    </lineage>
</organism>
<sequence>MQSGCGDSRCGEIHGTFMFRSQSVFGLACIRMFRLFGEMEAGGQEGGLPGASQGARPSNKRLQQTQAQVDEVVGIMKVSLYYSVCEGECENCLKKVNVEKVLERDQKLSQLDDRADALQSYHYLLQEGASQFEKSAATLKRKYWWKNIKMIIIMCAIVVILIIIIIVWAGNK</sequence>
<name>A0A183HCD6_9BILA</name>
<keyword evidence="5" id="KW-1185">Reference proteome</keyword>
<dbReference type="CDD" id="cd15870">
    <property type="entry name" value="R-SNARE_VAMP2"/>
    <property type="match status" value="1"/>
</dbReference>
<protein>
    <submittedName>
        <fullName evidence="6">Synaptobrevin</fullName>
    </submittedName>
</protein>
<keyword evidence="2" id="KW-0812">Transmembrane</keyword>
<dbReference type="EMBL" id="UZAJ01004277">
    <property type="protein sequence ID" value="VDO42197.1"/>
    <property type="molecule type" value="Genomic_DNA"/>
</dbReference>
<keyword evidence="2" id="KW-0472">Membrane</keyword>
<evidence type="ECO:0000256" key="2">
    <source>
        <dbReference type="SAM" id="Phobius"/>
    </source>
</evidence>
<dbReference type="GO" id="GO:0016020">
    <property type="term" value="C:membrane"/>
    <property type="evidence" value="ECO:0007669"/>
    <property type="project" value="InterPro"/>
</dbReference>
<evidence type="ECO:0000313" key="6">
    <source>
        <dbReference type="WBParaSite" id="OFLC_0000514701-mRNA-1"/>
    </source>
</evidence>
<evidence type="ECO:0000259" key="3">
    <source>
        <dbReference type="PROSITE" id="PS50892"/>
    </source>
</evidence>
<dbReference type="GO" id="GO:0016192">
    <property type="term" value="P:vesicle-mediated transport"/>
    <property type="evidence" value="ECO:0007669"/>
    <property type="project" value="InterPro"/>
</dbReference>
<dbReference type="InterPro" id="IPR001388">
    <property type="entry name" value="Synaptobrevin-like"/>
</dbReference>
<accession>A0A183HCD6</accession>
<dbReference type="PROSITE" id="PS50892">
    <property type="entry name" value="V_SNARE"/>
    <property type="match status" value="1"/>
</dbReference>
<dbReference type="Gene3D" id="1.20.5.110">
    <property type="match status" value="2"/>
</dbReference>
<keyword evidence="1" id="KW-0175">Coiled coil</keyword>